<dbReference type="Pfam" id="PF00583">
    <property type="entry name" value="Acetyltransf_1"/>
    <property type="match status" value="1"/>
</dbReference>
<dbReference type="Proteomes" id="UP000273516">
    <property type="component" value="Unassembled WGS sequence"/>
</dbReference>
<accession>A0A3M0MI34</accession>
<dbReference type="PROSITE" id="PS51186">
    <property type="entry name" value="GNAT"/>
    <property type="match status" value="1"/>
</dbReference>
<name>A0A3M0MI34_9RHOB</name>
<dbReference type="GO" id="GO:0016747">
    <property type="term" value="F:acyltransferase activity, transferring groups other than amino-acyl groups"/>
    <property type="evidence" value="ECO:0007669"/>
    <property type="project" value="InterPro"/>
</dbReference>
<proteinExistence type="predicted"/>
<sequence length="155" mass="17652">MIIRQARRQDADWIARLLTERWGGVTIAAHGEVFDVRSLPALVADPNQGLATYRVRGKEAELMLLDAVYRGRGIGTRLIEALVEFLREQGIFSLWVMTTNDNLTALRFYQRRGFELRQVRAGAVSEARLLKPTIPEIGDHGIPIRDEIDLCRRLI</sequence>
<dbReference type="OrthoDB" id="9799092at2"/>
<keyword evidence="1 4" id="KW-0808">Transferase</keyword>
<dbReference type="AlphaFoldDB" id="A0A3M0MI34"/>
<dbReference type="Gene3D" id="3.40.630.30">
    <property type="match status" value="1"/>
</dbReference>
<comment type="caution">
    <text evidence="4">The sequence shown here is derived from an EMBL/GenBank/DDBJ whole genome shotgun (WGS) entry which is preliminary data.</text>
</comment>
<evidence type="ECO:0000259" key="3">
    <source>
        <dbReference type="PROSITE" id="PS51186"/>
    </source>
</evidence>
<feature type="domain" description="N-acetyltransferase" evidence="3">
    <location>
        <begin position="1"/>
        <end position="135"/>
    </location>
</feature>
<evidence type="ECO:0000313" key="4">
    <source>
        <dbReference type="EMBL" id="RMC37321.1"/>
    </source>
</evidence>
<dbReference type="InterPro" id="IPR016181">
    <property type="entry name" value="Acyl_CoA_acyltransferase"/>
</dbReference>
<gene>
    <name evidence="4" type="ORF">C9E81_00765</name>
</gene>
<keyword evidence="2" id="KW-0012">Acyltransferase</keyword>
<dbReference type="InterPro" id="IPR000182">
    <property type="entry name" value="GNAT_dom"/>
</dbReference>
<evidence type="ECO:0000256" key="2">
    <source>
        <dbReference type="ARBA" id="ARBA00023315"/>
    </source>
</evidence>
<dbReference type="CDD" id="cd04301">
    <property type="entry name" value="NAT_SF"/>
    <property type="match status" value="1"/>
</dbReference>
<dbReference type="RefSeq" id="WP_122110416.1">
    <property type="nucleotide sequence ID" value="NZ_QOKZ01000001.1"/>
</dbReference>
<evidence type="ECO:0000256" key="1">
    <source>
        <dbReference type="ARBA" id="ARBA00022679"/>
    </source>
</evidence>
<keyword evidence="5" id="KW-1185">Reference proteome</keyword>
<dbReference type="PANTHER" id="PTHR43877">
    <property type="entry name" value="AMINOALKYLPHOSPHONATE N-ACETYLTRANSFERASE-RELATED-RELATED"/>
    <property type="match status" value="1"/>
</dbReference>
<dbReference type="InterPro" id="IPR050832">
    <property type="entry name" value="Bact_Acetyltransf"/>
</dbReference>
<evidence type="ECO:0000313" key="5">
    <source>
        <dbReference type="Proteomes" id="UP000273516"/>
    </source>
</evidence>
<dbReference type="EMBL" id="QOKZ01000001">
    <property type="protein sequence ID" value="RMC37321.1"/>
    <property type="molecule type" value="Genomic_DNA"/>
</dbReference>
<protein>
    <submittedName>
        <fullName evidence="4">GNAT family N-acetyltransferase</fullName>
    </submittedName>
</protein>
<organism evidence="4 5">
    <name type="scientific">Paracoccus alkanivorans</name>
    <dbReference type="NCBI Taxonomy" id="2116655"/>
    <lineage>
        <taxon>Bacteria</taxon>
        <taxon>Pseudomonadati</taxon>
        <taxon>Pseudomonadota</taxon>
        <taxon>Alphaproteobacteria</taxon>
        <taxon>Rhodobacterales</taxon>
        <taxon>Paracoccaceae</taxon>
        <taxon>Paracoccus</taxon>
    </lineage>
</organism>
<reference evidence="4 5" key="1">
    <citation type="submission" date="2018-07" db="EMBL/GenBank/DDBJ databases">
        <authorList>
            <person name="Zhang Y."/>
            <person name="Wang L."/>
            <person name="Ma S."/>
        </authorList>
    </citation>
    <scope>NUCLEOTIDE SEQUENCE [LARGE SCALE GENOMIC DNA]</scope>
    <source>
        <strain evidence="4 5">4-2</strain>
    </source>
</reference>
<dbReference type="SUPFAM" id="SSF55729">
    <property type="entry name" value="Acyl-CoA N-acyltransferases (Nat)"/>
    <property type="match status" value="1"/>
</dbReference>